<dbReference type="Proteomes" id="UP000007364">
    <property type="component" value="Unassembled WGS sequence"/>
</dbReference>
<comment type="caution">
    <text evidence="2">The sequence shown here is derived from an EMBL/GenBank/DDBJ whole genome shotgun (WGS) entry which is preliminary data.</text>
</comment>
<proteinExistence type="predicted"/>
<gene>
    <name evidence="2" type="ORF">I215_05792</name>
</gene>
<protein>
    <submittedName>
        <fullName evidence="2">Excisionase family DNA-binding protein</fullName>
    </submittedName>
</protein>
<dbReference type="NCBIfam" id="TIGR01764">
    <property type="entry name" value="excise"/>
    <property type="match status" value="1"/>
</dbReference>
<evidence type="ECO:0000259" key="1">
    <source>
        <dbReference type="Pfam" id="PF12728"/>
    </source>
</evidence>
<dbReference type="eggNOG" id="COG3311">
    <property type="taxonomic scope" value="Bacteria"/>
</dbReference>
<dbReference type="GO" id="GO:0003677">
    <property type="term" value="F:DNA binding"/>
    <property type="evidence" value="ECO:0007669"/>
    <property type="project" value="UniProtKB-KW"/>
</dbReference>
<dbReference type="AlphaFoldDB" id="K2QLQ9"/>
<accession>K2QLQ9</accession>
<sequence length="133" mass="15171">MQDFQVVFQSIKFSGKNDVKIKIQETDEFITTTKKAMAILSTIIENMAEGKSISIVSSKSELSTQQVAETLNVSRPHVVKLLETTKIPFRKVGSHRRVLLKDVIEYKRQLAKERDAQLEFLSNQAQKLNLGYE</sequence>
<dbReference type="EMBL" id="AMSG01000005">
    <property type="protein sequence ID" value="EKF55722.1"/>
    <property type="molecule type" value="Genomic_DNA"/>
</dbReference>
<dbReference type="InterPro" id="IPR041657">
    <property type="entry name" value="HTH_17"/>
</dbReference>
<keyword evidence="3" id="KW-1185">Reference proteome</keyword>
<feature type="domain" description="Helix-turn-helix" evidence="1">
    <location>
        <begin position="62"/>
        <end position="109"/>
    </location>
</feature>
<dbReference type="RefSeq" id="WP_008991030.1">
    <property type="nucleotide sequence ID" value="NZ_AMSG01000005.1"/>
</dbReference>
<reference evidence="2 3" key="1">
    <citation type="journal article" date="2012" name="J. Bacteriol.">
        <title>Genome Sequence of Galbibacter marinum Type Strain ck-I2-15.</title>
        <authorList>
            <person name="Lai Q."/>
            <person name="Li C."/>
            <person name="Shao Z."/>
        </authorList>
    </citation>
    <scope>NUCLEOTIDE SEQUENCE [LARGE SCALE GENOMIC DNA]</scope>
    <source>
        <strain evidence="3">ck-I2-15</strain>
    </source>
</reference>
<dbReference type="InterPro" id="IPR010093">
    <property type="entry name" value="SinI_DNA-bd"/>
</dbReference>
<dbReference type="Pfam" id="PF12728">
    <property type="entry name" value="HTH_17"/>
    <property type="match status" value="1"/>
</dbReference>
<evidence type="ECO:0000313" key="3">
    <source>
        <dbReference type="Proteomes" id="UP000007364"/>
    </source>
</evidence>
<organism evidence="2 3">
    <name type="scientific">Galbibacter marinus</name>
    <dbReference type="NCBI Taxonomy" id="555500"/>
    <lineage>
        <taxon>Bacteria</taxon>
        <taxon>Pseudomonadati</taxon>
        <taxon>Bacteroidota</taxon>
        <taxon>Flavobacteriia</taxon>
        <taxon>Flavobacteriales</taxon>
        <taxon>Flavobacteriaceae</taxon>
        <taxon>Galbibacter</taxon>
    </lineage>
</organism>
<name>K2QLQ9_9FLAO</name>
<keyword evidence="2" id="KW-0238">DNA-binding</keyword>
<evidence type="ECO:0000313" key="2">
    <source>
        <dbReference type="EMBL" id="EKF55722.1"/>
    </source>
</evidence>
<dbReference type="OrthoDB" id="26212at2"/>